<dbReference type="AlphaFoldDB" id="A0A133MQU2"/>
<comment type="similarity">
    <text evidence="1">Belongs to the BlaI transcriptional regulatory family.</text>
</comment>
<evidence type="ECO:0000313" key="5">
    <source>
        <dbReference type="EMBL" id="MBX4223637.1"/>
    </source>
</evidence>
<dbReference type="InterPro" id="IPR036388">
    <property type="entry name" value="WH-like_DNA-bd_sf"/>
</dbReference>
<reference evidence="6" key="2">
    <citation type="submission" date="2023-03" db="EMBL/GenBank/DDBJ databases">
        <authorList>
            <person name="Shen W."/>
            <person name="Cai J."/>
        </authorList>
    </citation>
    <scope>NUCLEOTIDE SEQUENCE</scope>
    <source>
        <strain evidence="6">B1010-2</strain>
    </source>
</reference>
<keyword evidence="2" id="KW-0805">Transcription regulation</keyword>
<name>A0A133MQU2_ENTFC</name>
<dbReference type="SUPFAM" id="SSF46785">
    <property type="entry name" value="Winged helix' DNA-binding domain"/>
    <property type="match status" value="1"/>
</dbReference>
<dbReference type="RefSeq" id="WP_002307652.1">
    <property type="nucleotide sequence ID" value="NZ_CABGQB010000010.1"/>
</dbReference>
<protein>
    <submittedName>
        <fullName evidence="5">BlaI/MecI/CopY family transcriptional regulator</fullName>
    </submittedName>
</protein>
<dbReference type="Proteomes" id="UP001139644">
    <property type="component" value="Unassembled WGS sequence"/>
</dbReference>
<proteinExistence type="inferred from homology"/>
<dbReference type="EMBL" id="JAIFOC010000141">
    <property type="protein sequence ID" value="MBX4223637.1"/>
    <property type="molecule type" value="Genomic_DNA"/>
</dbReference>
<evidence type="ECO:0000256" key="2">
    <source>
        <dbReference type="ARBA" id="ARBA00023015"/>
    </source>
</evidence>
<sequence>MVLVEHKIQVSNSELDVLKFIWRYEPVTCGLITHGMQERNSWHPSTTKTLIRRLLDKNVITFNTSKNQRYYTSLIKKQEFLETEIQRLLSGMDEGCISEVSYYLNGLVKRSDTEEFNDFKI</sequence>
<accession>A0A133MQU2</accession>
<dbReference type="Gene3D" id="1.10.10.10">
    <property type="entry name" value="Winged helix-like DNA-binding domain superfamily/Winged helix DNA-binding domain"/>
    <property type="match status" value="1"/>
</dbReference>
<dbReference type="InterPro" id="IPR005650">
    <property type="entry name" value="BlaI_family"/>
</dbReference>
<organism evidence="5 7">
    <name type="scientific">Enterococcus faecium</name>
    <name type="common">Streptococcus faecium</name>
    <dbReference type="NCBI Taxonomy" id="1352"/>
    <lineage>
        <taxon>Bacteria</taxon>
        <taxon>Bacillati</taxon>
        <taxon>Bacillota</taxon>
        <taxon>Bacilli</taxon>
        <taxon>Lactobacillales</taxon>
        <taxon>Enterococcaceae</taxon>
        <taxon>Enterococcus</taxon>
    </lineage>
</organism>
<evidence type="ECO:0000256" key="1">
    <source>
        <dbReference type="ARBA" id="ARBA00011046"/>
    </source>
</evidence>
<evidence type="ECO:0000256" key="4">
    <source>
        <dbReference type="ARBA" id="ARBA00023163"/>
    </source>
</evidence>
<evidence type="ECO:0000256" key="3">
    <source>
        <dbReference type="ARBA" id="ARBA00023125"/>
    </source>
</evidence>
<dbReference type="Pfam" id="PF03965">
    <property type="entry name" value="Penicillinase_R"/>
    <property type="match status" value="1"/>
</dbReference>
<comment type="caution">
    <text evidence="5">The sequence shown here is derived from an EMBL/GenBank/DDBJ whole genome shotgun (WGS) entry which is preliminary data.</text>
</comment>
<dbReference type="GO" id="GO:0045892">
    <property type="term" value="P:negative regulation of DNA-templated transcription"/>
    <property type="evidence" value="ECO:0007669"/>
    <property type="project" value="InterPro"/>
</dbReference>
<dbReference type="GO" id="GO:0003677">
    <property type="term" value="F:DNA binding"/>
    <property type="evidence" value="ECO:0007669"/>
    <property type="project" value="UniProtKB-KW"/>
</dbReference>
<dbReference type="Proteomes" id="UP001260956">
    <property type="component" value="Unassembled WGS sequence"/>
</dbReference>
<evidence type="ECO:0000313" key="6">
    <source>
        <dbReference type="EMBL" id="MDT2370949.1"/>
    </source>
</evidence>
<gene>
    <name evidence="5" type="ORF">KYX88_12695</name>
    <name evidence="6" type="ORF">P6Z85_12510</name>
</gene>
<reference evidence="5" key="1">
    <citation type="journal article" date="2022" name="J. Anim. Sci.">
        <title>Whole genome sequence analyses-based assessment of virulence potential and antimicrobial susceptibilities and resistance of Enterococcus faecium strains isolated from commercial swine and cattle probiotic products.</title>
        <authorList>
            <person name="Shridhar P.B."/>
            <person name="Amachawadi R.G."/>
            <person name="Tokach M."/>
            <person name="Patel I."/>
            <person name="Gangiredla J."/>
            <person name="Mammel M."/>
            <person name="Nagaraja T.G."/>
        </authorList>
    </citation>
    <scope>NUCLEOTIDE SEQUENCE</scope>
    <source>
        <strain evidence="5">EF215</strain>
    </source>
</reference>
<dbReference type="EMBL" id="JARPTX010000060">
    <property type="protein sequence ID" value="MDT2370949.1"/>
    <property type="molecule type" value="Genomic_DNA"/>
</dbReference>
<keyword evidence="3" id="KW-0238">DNA-binding</keyword>
<dbReference type="InterPro" id="IPR036390">
    <property type="entry name" value="WH_DNA-bd_sf"/>
</dbReference>
<evidence type="ECO:0000313" key="7">
    <source>
        <dbReference type="Proteomes" id="UP001139644"/>
    </source>
</evidence>
<keyword evidence="4" id="KW-0804">Transcription</keyword>